<feature type="domain" description="Class II aldolase/adducin N-terminal" evidence="2">
    <location>
        <begin position="8"/>
        <end position="187"/>
    </location>
</feature>
<accession>A0A1I3XSU7</accession>
<dbReference type="PANTHER" id="PTHR10672">
    <property type="entry name" value="ADDUCIN"/>
    <property type="match status" value="1"/>
</dbReference>
<dbReference type="STRING" id="1123062.SAMN02745775_101622"/>
<dbReference type="PANTHER" id="PTHR10672:SF3">
    <property type="entry name" value="PROTEIN HU-LI TAI SHAO"/>
    <property type="match status" value="1"/>
</dbReference>
<dbReference type="GO" id="GO:0005856">
    <property type="term" value="C:cytoskeleton"/>
    <property type="evidence" value="ECO:0007669"/>
    <property type="project" value="TreeGrafter"/>
</dbReference>
<evidence type="ECO:0000259" key="2">
    <source>
        <dbReference type="SMART" id="SM01007"/>
    </source>
</evidence>
<dbReference type="GO" id="GO:0051015">
    <property type="term" value="F:actin filament binding"/>
    <property type="evidence" value="ECO:0007669"/>
    <property type="project" value="TreeGrafter"/>
</dbReference>
<reference evidence="3 4" key="1">
    <citation type="submission" date="2016-10" db="EMBL/GenBank/DDBJ databases">
        <authorList>
            <person name="de Groot N.N."/>
        </authorList>
    </citation>
    <scope>NUCLEOTIDE SEQUENCE [LARGE SCALE GENOMIC DNA]</scope>
    <source>
        <strain evidence="3 4">DSM 19981</strain>
    </source>
</reference>
<comment type="similarity">
    <text evidence="1">Belongs to the aldolase class II family.</text>
</comment>
<dbReference type="OrthoDB" id="5291399at2"/>
<dbReference type="AlphaFoldDB" id="A0A1I3XSU7"/>
<evidence type="ECO:0000313" key="3">
    <source>
        <dbReference type="EMBL" id="SFK22628.1"/>
    </source>
</evidence>
<keyword evidence="4" id="KW-1185">Reference proteome</keyword>
<dbReference type="RefSeq" id="WP_092955309.1">
    <property type="nucleotide sequence ID" value="NZ_FOSQ01000001.1"/>
</dbReference>
<dbReference type="SUPFAM" id="SSF53639">
    <property type="entry name" value="AraD/HMP-PK domain-like"/>
    <property type="match status" value="1"/>
</dbReference>
<dbReference type="Pfam" id="PF00596">
    <property type="entry name" value="Aldolase_II"/>
    <property type="match status" value="1"/>
</dbReference>
<evidence type="ECO:0000313" key="4">
    <source>
        <dbReference type="Proteomes" id="UP000199473"/>
    </source>
</evidence>
<proteinExistence type="inferred from homology"/>
<organism evidence="3 4">
    <name type="scientific">Falsiroseomonas stagni DSM 19981</name>
    <dbReference type="NCBI Taxonomy" id="1123062"/>
    <lineage>
        <taxon>Bacteria</taxon>
        <taxon>Pseudomonadati</taxon>
        <taxon>Pseudomonadota</taxon>
        <taxon>Alphaproteobacteria</taxon>
        <taxon>Acetobacterales</taxon>
        <taxon>Roseomonadaceae</taxon>
        <taxon>Falsiroseomonas</taxon>
    </lineage>
</organism>
<dbReference type="EMBL" id="FOSQ01000001">
    <property type="protein sequence ID" value="SFK22628.1"/>
    <property type="molecule type" value="Genomic_DNA"/>
</dbReference>
<dbReference type="InterPro" id="IPR001303">
    <property type="entry name" value="Aldolase_II/adducin_N"/>
</dbReference>
<evidence type="ECO:0000256" key="1">
    <source>
        <dbReference type="ARBA" id="ARBA00037961"/>
    </source>
</evidence>
<dbReference type="SMART" id="SM01007">
    <property type="entry name" value="Aldolase_II"/>
    <property type="match status" value="1"/>
</dbReference>
<dbReference type="Gene3D" id="3.40.225.10">
    <property type="entry name" value="Class II aldolase/adducin N-terminal domain"/>
    <property type="match status" value="1"/>
</dbReference>
<sequence>MTHDEAVQKLILAGRILVHQGQGDMTRGHVSVRVPGRPDLFLMKPNGIGMEEMTPENILVTAMDGVAQRGQARQHSEVFIHSEIFKARPDVNCVVHTHPVHLIALSATGKELRPHCQGGAIFADRLPVFDATMQLIRDPAMGSAVAQALGPHMAVSLKSHGLVMACASIEEAIVFTVMLEEACRIQLLIEAAGGAAPEYPSEDVALLREAQSAPGMILANFAYLGRLATGSALPPSLAGLPA</sequence>
<dbReference type="InterPro" id="IPR036409">
    <property type="entry name" value="Aldolase_II/adducin_N_sf"/>
</dbReference>
<name>A0A1I3XSU7_9PROT</name>
<protein>
    <submittedName>
        <fullName evidence="3">L-fuculose-phosphate aldolase</fullName>
    </submittedName>
</protein>
<dbReference type="InterPro" id="IPR051017">
    <property type="entry name" value="Aldolase-II_Adducin_sf"/>
</dbReference>
<gene>
    <name evidence="3" type="ORF">SAMN02745775_101622</name>
</gene>
<dbReference type="Proteomes" id="UP000199473">
    <property type="component" value="Unassembled WGS sequence"/>
</dbReference>